<sequence length="204" mass="23353">MFVHTVCEIGFADTIPVDLGPAERRELYDRAVRFLEDGKYLHAIDGDAETGVERVRFLVFNICVSDCMMLATLTLQHTFRFLDLSAGAAWFRYATNERSRQRLRANLCAMSLGQFLKRVHDNSYVLFFRRAEAPLEGVDAGLASLEQRLLPRQAAIETRWLAHGGDTEKARAELLRSLDERRTASSRYFARCMLWRDVFAGIDL</sequence>
<reference evidence="1" key="2">
    <citation type="journal article" date="2021" name="PeerJ">
        <title>Extensive microbial diversity within the chicken gut microbiome revealed by metagenomics and culture.</title>
        <authorList>
            <person name="Gilroy R."/>
            <person name="Ravi A."/>
            <person name="Getino M."/>
            <person name="Pursley I."/>
            <person name="Horton D.L."/>
            <person name="Alikhan N.F."/>
            <person name="Baker D."/>
            <person name="Gharbi K."/>
            <person name="Hall N."/>
            <person name="Watson M."/>
            <person name="Adriaenssens E.M."/>
            <person name="Foster-Nyarko E."/>
            <person name="Jarju S."/>
            <person name="Secka A."/>
            <person name="Antonio M."/>
            <person name="Oren A."/>
            <person name="Chaudhuri R.R."/>
            <person name="La Ragione R."/>
            <person name="Hildebrand F."/>
            <person name="Pallen M.J."/>
        </authorList>
    </citation>
    <scope>NUCLEOTIDE SEQUENCE</scope>
    <source>
        <strain evidence="1">35461</strain>
    </source>
</reference>
<accession>A0A9D1NLJ4</accession>
<organism evidence="1 2">
    <name type="scientific">Candidatus Spyradenecus faecavium</name>
    <dbReference type="NCBI Taxonomy" id="2840947"/>
    <lineage>
        <taxon>Bacteria</taxon>
        <taxon>Pseudomonadati</taxon>
        <taxon>Lentisphaerota</taxon>
        <taxon>Lentisphaeria</taxon>
        <taxon>Lentisphaerales</taxon>
        <taxon>Lentisphaeraceae</taxon>
        <taxon>Lentisphaeraceae incertae sedis</taxon>
        <taxon>Candidatus Spyradenecus</taxon>
    </lineage>
</organism>
<evidence type="ECO:0000313" key="2">
    <source>
        <dbReference type="Proteomes" id="UP000886845"/>
    </source>
</evidence>
<protein>
    <submittedName>
        <fullName evidence="1">Uncharacterized protein</fullName>
    </submittedName>
</protein>
<evidence type="ECO:0000313" key="1">
    <source>
        <dbReference type="EMBL" id="HIV08837.1"/>
    </source>
</evidence>
<dbReference type="EMBL" id="DVOR01000059">
    <property type="protein sequence ID" value="HIV08837.1"/>
    <property type="molecule type" value="Genomic_DNA"/>
</dbReference>
<comment type="caution">
    <text evidence="1">The sequence shown here is derived from an EMBL/GenBank/DDBJ whole genome shotgun (WGS) entry which is preliminary data.</text>
</comment>
<gene>
    <name evidence="1" type="ORF">IAC79_01815</name>
</gene>
<dbReference type="AlphaFoldDB" id="A0A9D1NLJ4"/>
<name>A0A9D1NLJ4_9BACT</name>
<dbReference type="Proteomes" id="UP000886845">
    <property type="component" value="Unassembled WGS sequence"/>
</dbReference>
<reference evidence="1" key="1">
    <citation type="submission" date="2020-10" db="EMBL/GenBank/DDBJ databases">
        <authorList>
            <person name="Gilroy R."/>
        </authorList>
    </citation>
    <scope>NUCLEOTIDE SEQUENCE</scope>
    <source>
        <strain evidence="1">35461</strain>
    </source>
</reference>
<proteinExistence type="predicted"/>